<evidence type="ECO:0000313" key="1">
    <source>
        <dbReference type="EMBL" id="RCJ31249.1"/>
    </source>
</evidence>
<protein>
    <submittedName>
        <fullName evidence="1">Uncharacterized protein</fullName>
    </submittedName>
</protein>
<dbReference type="EMBL" id="LXQE01000177">
    <property type="protein sequence ID" value="RCJ31249.1"/>
    <property type="molecule type" value="Genomic_DNA"/>
</dbReference>
<evidence type="ECO:0000313" key="2">
    <source>
        <dbReference type="Proteomes" id="UP000252085"/>
    </source>
</evidence>
<gene>
    <name evidence="1" type="ORF">A6769_31330</name>
</gene>
<organism evidence="1 2">
    <name type="scientific">Nostoc punctiforme NIES-2108</name>
    <dbReference type="NCBI Taxonomy" id="1356359"/>
    <lineage>
        <taxon>Bacteria</taxon>
        <taxon>Bacillati</taxon>
        <taxon>Cyanobacteriota</taxon>
        <taxon>Cyanophyceae</taxon>
        <taxon>Nostocales</taxon>
        <taxon>Nostocaceae</taxon>
        <taxon>Nostoc</taxon>
    </lineage>
</organism>
<sequence>MSEILKYKKGSIKQAPLPEESPSWDEFCEMLWEEIEAGAEVNQPGFKVVRKLLSDKRFDK</sequence>
<proteinExistence type="predicted"/>
<dbReference type="AlphaFoldDB" id="A0A367R4X8"/>
<comment type="caution">
    <text evidence="1">The sequence shown here is derived from an EMBL/GenBank/DDBJ whole genome shotgun (WGS) entry which is preliminary data.</text>
</comment>
<dbReference type="Proteomes" id="UP000252085">
    <property type="component" value="Unassembled WGS sequence"/>
</dbReference>
<name>A0A367R4X8_NOSPU</name>
<accession>A0A367R4X8</accession>
<reference evidence="1 2" key="1">
    <citation type="submission" date="2016-04" db="EMBL/GenBank/DDBJ databases">
        <authorList>
            <person name="Evans L.H."/>
            <person name="Alamgir A."/>
            <person name="Owens N."/>
            <person name="Weber N.D."/>
            <person name="Virtaneva K."/>
            <person name="Barbian K."/>
            <person name="Babar A."/>
            <person name="Rosenke K."/>
        </authorList>
    </citation>
    <scope>NUCLEOTIDE SEQUENCE [LARGE SCALE GENOMIC DNA]</scope>
    <source>
        <strain evidence="1">NIES-2108</strain>
    </source>
</reference>